<proteinExistence type="predicted"/>
<evidence type="ECO:0008006" key="3">
    <source>
        <dbReference type="Google" id="ProtNLM"/>
    </source>
</evidence>
<feature type="transmembrane region" description="Helical" evidence="1">
    <location>
        <begin position="243"/>
        <end position="264"/>
    </location>
</feature>
<dbReference type="VEuPathDB" id="PlasmoDB:PVW1_050041900"/>
<dbReference type="VEuPathDB" id="PlasmoDB:PVP01_0004780"/>
<dbReference type="EMBL" id="FLZR02000013">
    <property type="protein sequence ID" value="VUZ99764.1"/>
    <property type="molecule type" value="Genomic_DNA"/>
</dbReference>
<protein>
    <recommendedName>
        <fullName evidence="3">Variable surface protein Vir35</fullName>
    </recommendedName>
</protein>
<dbReference type="Pfam" id="PF12420">
    <property type="entry name" value="DUF3671"/>
    <property type="match status" value="1"/>
</dbReference>
<dbReference type="VEuPathDB" id="PlasmoDB:PVX_178275"/>
<reference evidence="2" key="1">
    <citation type="submission" date="2016-07" db="EMBL/GenBank/DDBJ databases">
        <authorList>
            <consortium name="Pathogen Informatics"/>
        </authorList>
    </citation>
    <scope>NUCLEOTIDE SEQUENCE</scope>
</reference>
<keyword evidence="1" id="KW-0812">Transmembrane</keyword>
<dbReference type="VEuPathDB" id="PlasmoDB:PVPAM_110070400"/>
<dbReference type="InterPro" id="IPR022139">
    <property type="entry name" value="Fam-L/Fam-M-like_plasmodium"/>
</dbReference>
<accession>A0A565A4Q0</accession>
<name>A0A565A4Q0_PLAVI</name>
<feature type="transmembrane region" description="Helical" evidence="1">
    <location>
        <begin position="167"/>
        <end position="188"/>
    </location>
</feature>
<dbReference type="AlphaFoldDB" id="A0A565A4Q0"/>
<keyword evidence="1" id="KW-0472">Membrane</keyword>
<evidence type="ECO:0000313" key="2">
    <source>
        <dbReference type="EMBL" id="VUZ99764.1"/>
    </source>
</evidence>
<organism evidence="2">
    <name type="scientific">Plasmodium vivax</name>
    <name type="common">malaria parasite P. vivax</name>
    <dbReference type="NCBI Taxonomy" id="5855"/>
    <lineage>
        <taxon>Eukaryota</taxon>
        <taxon>Sar</taxon>
        <taxon>Alveolata</taxon>
        <taxon>Apicomplexa</taxon>
        <taxon>Aconoidasida</taxon>
        <taxon>Haemosporida</taxon>
        <taxon>Plasmodiidae</taxon>
        <taxon>Plasmodium</taxon>
        <taxon>Plasmodium (Plasmodium)</taxon>
    </lineage>
</organism>
<gene>
    <name evidence="2" type="ORF">PVP01_0004780</name>
</gene>
<sequence>MVPLRNYNLHKNVNFTVFLKKLTFIFLIWPCLTYMDVGLFPKTLEIVYAHDKRWNLKFKRLLARNVQKREFEHTRLREKLPDKRAYKSESIVYDELSTYPRVKGKASNNIDTYMKNYKNRYMKKKGLSKLDCYYENKVFGKFCHIRDIAEKMNYDKKRSKKKFLKKYGLGLIIFALIPALGLMFPILFGVRNNPGILGLCRDGNNEHINKSTGEHKVNGDGIENCFRRPLYENKETLKIIGEVSYIFSFVMIAIVLLIVFYILLKIIKYEKIKAGKGKMNRREYIDFCKKVFKNEKY</sequence>
<keyword evidence="1" id="KW-1133">Transmembrane helix</keyword>
<dbReference type="Proteomes" id="UP000220605">
    <property type="component" value="Unassembled WGS sequence"/>
</dbReference>
<evidence type="ECO:0000256" key="1">
    <source>
        <dbReference type="SAM" id="Phobius"/>
    </source>
</evidence>